<name>A0A223NWL2_9SPHI</name>
<sequence>MLEIFIELTNQIFWEGYAQQLAKENPAGFQFEFNEFINSYNN</sequence>
<evidence type="ECO:0000313" key="1">
    <source>
        <dbReference type="EMBL" id="ASU34257.1"/>
    </source>
</evidence>
<dbReference type="KEGG" id="muc:MuYL_2368"/>
<proteinExistence type="predicted"/>
<dbReference type="RefSeq" id="WP_262493682.1">
    <property type="nucleotide sequence ID" value="NZ_CP022743.1"/>
</dbReference>
<dbReference type="AlphaFoldDB" id="A0A223NWL2"/>
<evidence type="ECO:0000313" key="2">
    <source>
        <dbReference type="Proteomes" id="UP000215002"/>
    </source>
</evidence>
<keyword evidence="2" id="KW-1185">Reference proteome</keyword>
<protein>
    <submittedName>
        <fullName evidence="1">Uncharacterized protein</fullName>
    </submittedName>
</protein>
<organism evidence="1 2">
    <name type="scientific">Mucilaginibacter xinganensis</name>
    <dbReference type="NCBI Taxonomy" id="1234841"/>
    <lineage>
        <taxon>Bacteria</taxon>
        <taxon>Pseudomonadati</taxon>
        <taxon>Bacteroidota</taxon>
        <taxon>Sphingobacteriia</taxon>
        <taxon>Sphingobacteriales</taxon>
        <taxon>Sphingobacteriaceae</taxon>
        <taxon>Mucilaginibacter</taxon>
    </lineage>
</organism>
<dbReference type="EMBL" id="CP022743">
    <property type="protein sequence ID" value="ASU34257.1"/>
    <property type="molecule type" value="Genomic_DNA"/>
</dbReference>
<gene>
    <name evidence="1" type="ORF">MuYL_2368</name>
</gene>
<reference evidence="1 2" key="1">
    <citation type="submission" date="2017-08" db="EMBL/GenBank/DDBJ databases">
        <title>Complete genome sequence of Mucilaginibacter sp. strain BJC16-A31.</title>
        <authorList>
            <consortium name="Henan University of Science and Technology"/>
            <person name="You X."/>
        </authorList>
    </citation>
    <scope>NUCLEOTIDE SEQUENCE [LARGE SCALE GENOMIC DNA]</scope>
    <source>
        <strain evidence="1 2">BJC16-A31</strain>
    </source>
</reference>
<accession>A0A223NWL2</accession>
<dbReference type="Proteomes" id="UP000215002">
    <property type="component" value="Chromosome"/>
</dbReference>